<feature type="domain" description="Tyr recombinase" evidence="5">
    <location>
        <begin position="238"/>
        <end position="422"/>
    </location>
</feature>
<comment type="similarity">
    <text evidence="1">Belongs to the 'phage' integrase family.</text>
</comment>
<dbReference type="InterPro" id="IPR050808">
    <property type="entry name" value="Phage_Integrase"/>
</dbReference>
<dbReference type="InterPro" id="IPR013762">
    <property type="entry name" value="Integrase-like_cat_sf"/>
</dbReference>
<dbReference type="Pfam" id="PF22022">
    <property type="entry name" value="Phage_int_M"/>
    <property type="match status" value="1"/>
</dbReference>
<dbReference type="Gene3D" id="3.30.160.390">
    <property type="entry name" value="Integrase, DNA-binding domain"/>
    <property type="match status" value="1"/>
</dbReference>
<dbReference type="CDD" id="cd00801">
    <property type="entry name" value="INT_P4_C"/>
    <property type="match status" value="1"/>
</dbReference>
<gene>
    <name evidence="6" type="ORF">SAMN05660197_0673</name>
</gene>
<evidence type="ECO:0000256" key="2">
    <source>
        <dbReference type="ARBA" id="ARBA00022908"/>
    </source>
</evidence>
<sequence length="432" mass="50862">MSIIYLNLFYEVIHTQSGDDMGRVATPLSDRKIKLAKPKDKVYRLSDGNGLVLEIKPNGSKIWRVRYIFEKKAKMYTIGDYPTISLAEARYITTQVRNKILRGIDPVKERQEVELKKSIESKKKFETIAREFFDLKSKEWAKTYYSKQIRKAEIYIFPFIGFKNIDRITKSDIVDVVKNVKFIQTPSTKNTNKNETSRRVFNLIKQIYQFALHNDYTEIDIPNRIDINKIVPKTKIQNRIKAITDEKEIKNIYEIITHDFEGYHIIGNALKFLALTALRPGNVRNVQWKWIDMENRVITFPAEAMKSKKEFRLPLTDTLAEIIENMRDLTYHRSEYVFCSPVHIGRMMSENTLNVAHKRLGIINHNAHGWRSSFSTICYEHQKEHGMSAEVIEAQLHHQIGSSVTRAYMRSDFLEERRNLLEWWESFLEDEI</sequence>
<dbReference type="STRING" id="1069081.SAMN05660197_0673"/>
<protein>
    <submittedName>
        <fullName evidence="6">Integrase</fullName>
    </submittedName>
</protein>
<keyword evidence="4" id="KW-0233">DNA recombination</keyword>
<dbReference type="PANTHER" id="PTHR30629">
    <property type="entry name" value="PROPHAGE INTEGRASE"/>
    <property type="match status" value="1"/>
</dbReference>
<dbReference type="PANTHER" id="PTHR30629:SF2">
    <property type="entry name" value="PROPHAGE INTEGRASE INTS-RELATED"/>
    <property type="match status" value="1"/>
</dbReference>
<reference evidence="7" key="1">
    <citation type="submission" date="2017-04" db="EMBL/GenBank/DDBJ databases">
        <authorList>
            <person name="Varghese N."/>
            <person name="Submissions S."/>
        </authorList>
    </citation>
    <scope>NUCLEOTIDE SEQUENCE [LARGE SCALE GENOMIC DNA]</scope>
    <source>
        <strain evidence="7">DSM 16512</strain>
    </source>
</reference>
<dbReference type="Pfam" id="PF13356">
    <property type="entry name" value="Arm-DNA-bind_3"/>
    <property type="match status" value="1"/>
</dbReference>
<dbReference type="Pfam" id="PF00589">
    <property type="entry name" value="Phage_integrase"/>
    <property type="match status" value="1"/>
</dbReference>
<keyword evidence="7" id="KW-1185">Reference proteome</keyword>
<proteinExistence type="inferred from homology"/>
<keyword evidence="3" id="KW-0238">DNA-binding</keyword>
<evidence type="ECO:0000256" key="3">
    <source>
        <dbReference type="ARBA" id="ARBA00023125"/>
    </source>
</evidence>
<dbReference type="InterPro" id="IPR011010">
    <property type="entry name" value="DNA_brk_join_enz"/>
</dbReference>
<evidence type="ECO:0000313" key="7">
    <source>
        <dbReference type="Proteomes" id="UP000192602"/>
    </source>
</evidence>
<evidence type="ECO:0000259" key="5">
    <source>
        <dbReference type="PROSITE" id="PS51898"/>
    </source>
</evidence>
<dbReference type="GO" id="GO:0006310">
    <property type="term" value="P:DNA recombination"/>
    <property type="evidence" value="ECO:0007669"/>
    <property type="project" value="UniProtKB-KW"/>
</dbReference>
<keyword evidence="2" id="KW-0229">DNA integration</keyword>
<dbReference type="InterPro" id="IPR010998">
    <property type="entry name" value="Integrase_recombinase_N"/>
</dbReference>
<dbReference type="InterPro" id="IPR053876">
    <property type="entry name" value="Phage_int_M"/>
</dbReference>
<dbReference type="GO" id="GO:0015074">
    <property type="term" value="P:DNA integration"/>
    <property type="evidence" value="ECO:0007669"/>
    <property type="project" value="UniProtKB-KW"/>
</dbReference>
<dbReference type="InterPro" id="IPR025166">
    <property type="entry name" value="Integrase_DNA_bind_dom"/>
</dbReference>
<dbReference type="Proteomes" id="UP000192602">
    <property type="component" value="Unassembled WGS sequence"/>
</dbReference>
<evidence type="ECO:0000256" key="4">
    <source>
        <dbReference type="ARBA" id="ARBA00023172"/>
    </source>
</evidence>
<name>A0A1W1WRF0_9BACT</name>
<dbReference type="InterPro" id="IPR002104">
    <property type="entry name" value="Integrase_catalytic"/>
</dbReference>
<dbReference type="GO" id="GO:0003677">
    <property type="term" value="F:DNA binding"/>
    <property type="evidence" value="ECO:0007669"/>
    <property type="project" value="UniProtKB-KW"/>
</dbReference>
<dbReference type="InterPro" id="IPR038488">
    <property type="entry name" value="Integrase_DNA-bd_sf"/>
</dbReference>
<dbReference type="AlphaFoldDB" id="A0A1W1WRF0"/>
<dbReference type="EMBL" id="FWWZ01000001">
    <property type="protein sequence ID" value="SMC08891.1"/>
    <property type="molecule type" value="Genomic_DNA"/>
</dbReference>
<dbReference type="SUPFAM" id="SSF56349">
    <property type="entry name" value="DNA breaking-rejoining enzymes"/>
    <property type="match status" value="1"/>
</dbReference>
<organism evidence="6 7">
    <name type="scientific">Nitratiruptor tergarcus DSM 16512</name>
    <dbReference type="NCBI Taxonomy" id="1069081"/>
    <lineage>
        <taxon>Bacteria</taxon>
        <taxon>Pseudomonadati</taxon>
        <taxon>Campylobacterota</taxon>
        <taxon>Epsilonproteobacteria</taxon>
        <taxon>Nautiliales</taxon>
        <taxon>Nitratiruptoraceae</taxon>
        <taxon>Nitratiruptor</taxon>
    </lineage>
</organism>
<evidence type="ECO:0000256" key="1">
    <source>
        <dbReference type="ARBA" id="ARBA00008857"/>
    </source>
</evidence>
<dbReference type="PROSITE" id="PS51898">
    <property type="entry name" value="TYR_RECOMBINASE"/>
    <property type="match status" value="1"/>
</dbReference>
<dbReference type="Gene3D" id="1.10.443.10">
    <property type="entry name" value="Intergrase catalytic core"/>
    <property type="match status" value="1"/>
</dbReference>
<evidence type="ECO:0000313" key="6">
    <source>
        <dbReference type="EMBL" id="SMC08891.1"/>
    </source>
</evidence>
<dbReference type="Gene3D" id="1.10.150.130">
    <property type="match status" value="1"/>
</dbReference>
<accession>A0A1W1WRF0</accession>